<dbReference type="PROSITE" id="PS51898">
    <property type="entry name" value="TYR_RECOMBINASE"/>
    <property type="match status" value="1"/>
</dbReference>
<dbReference type="Proteomes" id="UP000238650">
    <property type="component" value="Unassembled WGS sequence"/>
</dbReference>
<feature type="compositionally biased region" description="Basic and acidic residues" evidence="5">
    <location>
        <begin position="432"/>
        <end position="441"/>
    </location>
</feature>
<evidence type="ECO:0000256" key="4">
    <source>
        <dbReference type="PROSITE-ProRule" id="PRU01248"/>
    </source>
</evidence>
<evidence type="ECO:0008006" key="10">
    <source>
        <dbReference type="Google" id="ProtNLM"/>
    </source>
</evidence>
<dbReference type="InterPro" id="IPR010998">
    <property type="entry name" value="Integrase_recombinase_N"/>
</dbReference>
<dbReference type="PANTHER" id="PTHR30349:SF64">
    <property type="entry name" value="PROPHAGE INTEGRASE INTD-RELATED"/>
    <property type="match status" value="1"/>
</dbReference>
<dbReference type="InterPro" id="IPR011010">
    <property type="entry name" value="DNA_brk_join_enz"/>
</dbReference>
<feature type="region of interest" description="Disordered" evidence="5">
    <location>
        <begin position="417"/>
        <end position="441"/>
    </location>
</feature>
<dbReference type="PANTHER" id="PTHR30349">
    <property type="entry name" value="PHAGE INTEGRASE-RELATED"/>
    <property type="match status" value="1"/>
</dbReference>
<gene>
    <name evidence="8" type="ORF">B4915_09450</name>
</gene>
<feature type="domain" description="Tyr recombinase" evidence="6">
    <location>
        <begin position="214"/>
        <end position="419"/>
    </location>
</feature>
<evidence type="ECO:0000256" key="2">
    <source>
        <dbReference type="ARBA" id="ARBA00023125"/>
    </source>
</evidence>
<feature type="domain" description="Core-binding (CB)" evidence="7">
    <location>
        <begin position="110"/>
        <end position="193"/>
    </location>
</feature>
<dbReference type="Pfam" id="PF26003">
    <property type="entry name" value="Integrase_N_phage"/>
    <property type="match status" value="1"/>
</dbReference>
<keyword evidence="2 4" id="KW-0238">DNA-binding</keyword>
<evidence type="ECO:0000313" key="9">
    <source>
        <dbReference type="Proteomes" id="UP000238650"/>
    </source>
</evidence>
<protein>
    <recommendedName>
        <fullName evidence="10">Tyr recombinase domain-containing protein</fullName>
    </recommendedName>
</protein>
<dbReference type="EMBL" id="MWZD01000017">
    <property type="protein sequence ID" value="PRI11077.1"/>
    <property type="molecule type" value="Genomic_DNA"/>
</dbReference>
<dbReference type="PROSITE" id="PS51900">
    <property type="entry name" value="CB"/>
    <property type="match status" value="1"/>
</dbReference>
<keyword evidence="3" id="KW-0233">DNA recombination</keyword>
<dbReference type="Gene3D" id="1.10.443.10">
    <property type="entry name" value="Intergrase catalytic core"/>
    <property type="match status" value="1"/>
</dbReference>
<feature type="compositionally biased region" description="Pro residues" evidence="5">
    <location>
        <begin position="419"/>
        <end position="428"/>
    </location>
</feature>
<dbReference type="GO" id="GO:0006310">
    <property type="term" value="P:DNA recombination"/>
    <property type="evidence" value="ECO:0007669"/>
    <property type="project" value="UniProtKB-KW"/>
</dbReference>
<evidence type="ECO:0000313" key="8">
    <source>
        <dbReference type="EMBL" id="PRI11077.1"/>
    </source>
</evidence>
<evidence type="ECO:0000256" key="3">
    <source>
        <dbReference type="ARBA" id="ARBA00023172"/>
    </source>
</evidence>
<dbReference type="InterPro" id="IPR058717">
    <property type="entry name" value="Phage_L5_Integrase_N"/>
</dbReference>
<sequence>MRICSTWREHARGGILSTTEVPRPRLGCLSTTRVPQPEAPNMARKASRESWGIIDELPSGRYRARYTHQGERFNAPTTFDAKGDARAFLAGTRADIQRGKWKNPKHVQHETFGPYARTYIEQKRDRHGKARAATTKSLNEWYLEKSLAEFCGERLDAITPAMVRAWHSKRAEVTATSAAREASFMHAVFEQAKRDDLVEKNPVAAELTRSKTGRKTRIPTLEEFALIVQWFDTNRPKLALWPWLAAYGGPRKSEVRALRRCDLTKITPDADDRARDYYVVSVARQAVRVKGEWHVVPPKSEAGNRTTPLPAWMTPTIDAHLESHVGKFPTSLLFSAEQDEYLTNAAIDHPWRKAREYAGIGKDVVVRLHDLRGLALTMYGQTGATVRELQARGGHSTQAAAALYQHTTGRDAALAAQLPKPPTAPPLPVSLDEQRAKRDAS</sequence>
<name>A0A2S9QNB3_9MICO</name>
<keyword evidence="9" id="KW-1185">Reference proteome</keyword>
<evidence type="ECO:0000256" key="5">
    <source>
        <dbReference type="SAM" id="MobiDB-lite"/>
    </source>
</evidence>
<dbReference type="AlphaFoldDB" id="A0A2S9QNB3"/>
<dbReference type="InterPro" id="IPR002104">
    <property type="entry name" value="Integrase_catalytic"/>
</dbReference>
<reference evidence="8 9" key="1">
    <citation type="journal article" date="2017" name="New Microbes New Infect">
        <title>Genome sequence of 'Leucobacter massiliensis' sp. nov. isolated from human pharynx after travel to the 2014 Hajj.</title>
        <authorList>
            <person name="Leangapichart T."/>
            <person name="Gautret P."/>
            <person name="Nguyen T.T."/>
            <person name="Armstrong N."/>
            <person name="Rolain J.M."/>
        </authorList>
    </citation>
    <scope>NUCLEOTIDE SEQUENCE [LARGE SCALE GENOMIC DNA]</scope>
    <source>
        <strain evidence="8 9">122RC15</strain>
    </source>
</reference>
<evidence type="ECO:0000256" key="1">
    <source>
        <dbReference type="ARBA" id="ARBA00008857"/>
    </source>
</evidence>
<dbReference type="InterPro" id="IPR044068">
    <property type="entry name" value="CB"/>
</dbReference>
<comment type="similarity">
    <text evidence="1">Belongs to the 'phage' integrase family.</text>
</comment>
<proteinExistence type="inferred from homology"/>
<comment type="caution">
    <text evidence="8">The sequence shown here is derived from an EMBL/GenBank/DDBJ whole genome shotgun (WGS) entry which is preliminary data.</text>
</comment>
<dbReference type="SUPFAM" id="SSF56349">
    <property type="entry name" value="DNA breaking-rejoining enzymes"/>
    <property type="match status" value="1"/>
</dbReference>
<dbReference type="Gene3D" id="1.10.150.130">
    <property type="match status" value="1"/>
</dbReference>
<dbReference type="GO" id="GO:0015074">
    <property type="term" value="P:DNA integration"/>
    <property type="evidence" value="ECO:0007669"/>
    <property type="project" value="InterPro"/>
</dbReference>
<dbReference type="OrthoDB" id="1822491at2"/>
<accession>A0A2S9QNB3</accession>
<dbReference type="InterPro" id="IPR050090">
    <property type="entry name" value="Tyrosine_recombinase_XerCD"/>
</dbReference>
<evidence type="ECO:0000259" key="6">
    <source>
        <dbReference type="PROSITE" id="PS51898"/>
    </source>
</evidence>
<evidence type="ECO:0000259" key="7">
    <source>
        <dbReference type="PROSITE" id="PS51900"/>
    </source>
</evidence>
<dbReference type="GO" id="GO:0003677">
    <property type="term" value="F:DNA binding"/>
    <property type="evidence" value="ECO:0007669"/>
    <property type="project" value="UniProtKB-UniRule"/>
</dbReference>
<dbReference type="InterPro" id="IPR013762">
    <property type="entry name" value="Integrase-like_cat_sf"/>
</dbReference>
<organism evidence="8 9">
    <name type="scientific">Leucobacter massiliensis</name>
    <dbReference type="NCBI Taxonomy" id="1686285"/>
    <lineage>
        <taxon>Bacteria</taxon>
        <taxon>Bacillati</taxon>
        <taxon>Actinomycetota</taxon>
        <taxon>Actinomycetes</taxon>
        <taxon>Micrococcales</taxon>
        <taxon>Microbacteriaceae</taxon>
        <taxon>Leucobacter</taxon>
    </lineage>
</organism>